<organism evidence="2 3">
    <name type="scientific">Actinacidiphila yanglinensis</name>
    <dbReference type="NCBI Taxonomy" id="310779"/>
    <lineage>
        <taxon>Bacteria</taxon>
        <taxon>Bacillati</taxon>
        <taxon>Actinomycetota</taxon>
        <taxon>Actinomycetes</taxon>
        <taxon>Kitasatosporales</taxon>
        <taxon>Streptomycetaceae</taxon>
        <taxon>Actinacidiphila</taxon>
    </lineage>
</organism>
<dbReference type="EMBL" id="FNVU01000025">
    <property type="protein sequence ID" value="SEG92240.1"/>
    <property type="molecule type" value="Genomic_DNA"/>
</dbReference>
<evidence type="ECO:0000313" key="2">
    <source>
        <dbReference type="EMBL" id="SEG92240.1"/>
    </source>
</evidence>
<name>A0A1H6E3N1_9ACTN</name>
<dbReference type="RefSeq" id="WP_103890288.1">
    <property type="nucleotide sequence ID" value="NZ_FNVU01000025.1"/>
</dbReference>
<protein>
    <submittedName>
        <fullName evidence="2">Uncharacterized protein</fullName>
    </submittedName>
</protein>
<keyword evidence="3" id="KW-1185">Reference proteome</keyword>
<proteinExistence type="predicted"/>
<keyword evidence="1" id="KW-0732">Signal</keyword>
<accession>A0A1H6E3N1</accession>
<reference evidence="2 3" key="1">
    <citation type="submission" date="2016-10" db="EMBL/GenBank/DDBJ databases">
        <authorList>
            <person name="de Groot N.N."/>
        </authorList>
    </citation>
    <scope>NUCLEOTIDE SEQUENCE [LARGE SCALE GENOMIC DNA]</scope>
    <source>
        <strain evidence="2 3">CGMCC 4.2023</strain>
    </source>
</reference>
<dbReference type="Proteomes" id="UP000236754">
    <property type="component" value="Unassembled WGS sequence"/>
</dbReference>
<feature type="chain" id="PRO_5009296511" evidence="1">
    <location>
        <begin position="28"/>
        <end position="128"/>
    </location>
</feature>
<evidence type="ECO:0000256" key="1">
    <source>
        <dbReference type="SAM" id="SignalP"/>
    </source>
</evidence>
<dbReference type="OrthoDB" id="9963408at2"/>
<dbReference type="AlphaFoldDB" id="A0A1H6E3N1"/>
<feature type="signal peptide" evidence="1">
    <location>
        <begin position="1"/>
        <end position="27"/>
    </location>
</feature>
<gene>
    <name evidence="2" type="ORF">SAMN05216223_12595</name>
</gene>
<sequence length="128" mass="13176">MTNRKTAAALAAAALTLVLGATVPAAAAQAPGVATAGVSAASRTGTFYGTYQHSDGCVYLRSAAGYHYLLVGYTMGGNGGLYKKGGGFIAYPGWRIAAHGTQYNKSGTTVCTTWGAYRRIKATSIHSY</sequence>
<evidence type="ECO:0000313" key="3">
    <source>
        <dbReference type="Proteomes" id="UP000236754"/>
    </source>
</evidence>